<evidence type="ECO:0000256" key="1">
    <source>
        <dbReference type="ARBA" id="ARBA00023015"/>
    </source>
</evidence>
<dbReference type="STRING" id="398843.A3K89_04600"/>
<dbReference type="AlphaFoldDB" id="A0A239DU45"/>
<dbReference type="InterPro" id="IPR050109">
    <property type="entry name" value="HTH-type_TetR-like_transc_reg"/>
</dbReference>
<dbReference type="Proteomes" id="UP000198327">
    <property type="component" value="Unassembled WGS sequence"/>
</dbReference>
<dbReference type="GO" id="GO:0003700">
    <property type="term" value="F:DNA-binding transcription factor activity"/>
    <property type="evidence" value="ECO:0007669"/>
    <property type="project" value="TreeGrafter"/>
</dbReference>
<evidence type="ECO:0000256" key="2">
    <source>
        <dbReference type="ARBA" id="ARBA00023125"/>
    </source>
</evidence>
<keyword evidence="1" id="KW-0805">Transcription regulation</keyword>
<keyword evidence="3" id="KW-0804">Transcription</keyword>
<dbReference type="EMBL" id="FZOW01000002">
    <property type="protein sequence ID" value="SNS36145.1"/>
    <property type="molecule type" value="Genomic_DNA"/>
</dbReference>
<keyword evidence="2 4" id="KW-0238">DNA-binding</keyword>
<organism evidence="6 7">
    <name type="scientific">Rhodococcoides kyotonense</name>
    <dbReference type="NCBI Taxonomy" id="398843"/>
    <lineage>
        <taxon>Bacteria</taxon>
        <taxon>Bacillati</taxon>
        <taxon>Actinomycetota</taxon>
        <taxon>Actinomycetes</taxon>
        <taxon>Mycobacteriales</taxon>
        <taxon>Nocardiaceae</taxon>
        <taxon>Rhodococcoides</taxon>
    </lineage>
</organism>
<evidence type="ECO:0000313" key="6">
    <source>
        <dbReference type="EMBL" id="SNS36145.1"/>
    </source>
</evidence>
<dbReference type="InterPro" id="IPR009057">
    <property type="entry name" value="Homeodomain-like_sf"/>
</dbReference>
<dbReference type="PANTHER" id="PTHR30055">
    <property type="entry name" value="HTH-TYPE TRANSCRIPTIONAL REGULATOR RUTR"/>
    <property type="match status" value="1"/>
</dbReference>
<dbReference type="InterPro" id="IPR001647">
    <property type="entry name" value="HTH_TetR"/>
</dbReference>
<evidence type="ECO:0000259" key="5">
    <source>
        <dbReference type="PROSITE" id="PS50977"/>
    </source>
</evidence>
<dbReference type="PANTHER" id="PTHR30055:SF238">
    <property type="entry name" value="MYCOFACTOCIN BIOSYNTHESIS TRANSCRIPTIONAL REGULATOR MFTR-RELATED"/>
    <property type="match status" value="1"/>
</dbReference>
<dbReference type="GO" id="GO:0000976">
    <property type="term" value="F:transcription cis-regulatory region binding"/>
    <property type="evidence" value="ECO:0007669"/>
    <property type="project" value="TreeGrafter"/>
</dbReference>
<name>A0A239DU45_9NOCA</name>
<dbReference type="RefSeq" id="WP_089243141.1">
    <property type="nucleotide sequence ID" value="NZ_FZOW01000002.1"/>
</dbReference>
<dbReference type="PROSITE" id="PS50977">
    <property type="entry name" value="HTH_TETR_2"/>
    <property type="match status" value="1"/>
</dbReference>
<dbReference type="PRINTS" id="PR00455">
    <property type="entry name" value="HTHTETR"/>
</dbReference>
<feature type="domain" description="HTH tetR-type" evidence="5">
    <location>
        <begin position="14"/>
        <end position="74"/>
    </location>
</feature>
<evidence type="ECO:0000256" key="4">
    <source>
        <dbReference type="PROSITE-ProRule" id="PRU00335"/>
    </source>
</evidence>
<dbReference type="SUPFAM" id="SSF46689">
    <property type="entry name" value="Homeodomain-like"/>
    <property type="match status" value="1"/>
</dbReference>
<dbReference type="Pfam" id="PF00440">
    <property type="entry name" value="TetR_N"/>
    <property type="match status" value="1"/>
</dbReference>
<dbReference type="Gene3D" id="1.10.357.10">
    <property type="entry name" value="Tetracycline Repressor, domain 2"/>
    <property type="match status" value="1"/>
</dbReference>
<evidence type="ECO:0000313" key="7">
    <source>
        <dbReference type="Proteomes" id="UP000198327"/>
    </source>
</evidence>
<feature type="DNA-binding region" description="H-T-H motif" evidence="4">
    <location>
        <begin position="37"/>
        <end position="56"/>
    </location>
</feature>
<gene>
    <name evidence="6" type="ORF">SAMN05421642_10248</name>
</gene>
<dbReference type="OrthoDB" id="3787664at2"/>
<sequence>MTGSTPDLRERRRLETRLEITRAALDLFEEKGVAATTVDEIARRAGVSPSTFFRQFPTKEESILASDVDIEAEIDEWLVSTAPEKIDLAGIEAIYERASVRLVEASDDVRSRVLRTRRLIIGDAHLRATAIAVDATTLCRLTDAVASKLAGVKSFSFARLLVEGAGTTLRIAFDDWATRIDAGEDADLAEIYRTTCAELRRVVAG</sequence>
<keyword evidence="7" id="KW-1185">Reference proteome</keyword>
<accession>A0A239DU45</accession>
<evidence type="ECO:0000256" key="3">
    <source>
        <dbReference type="ARBA" id="ARBA00023163"/>
    </source>
</evidence>
<protein>
    <submittedName>
        <fullName evidence="6">Regulatory protein, tetR family</fullName>
    </submittedName>
</protein>
<proteinExistence type="predicted"/>
<reference evidence="7" key="1">
    <citation type="submission" date="2017-06" db="EMBL/GenBank/DDBJ databases">
        <authorList>
            <person name="Varghese N."/>
            <person name="Submissions S."/>
        </authorList>
    </citation>
    <scope>NUCLEOTIDE SEQUENCE [LARGE SCALE GENOMIC DNA]</scope>
    <source>
        <strain evidence="7">JCM 23211</strain>
    </source>
</reference>